<feature type="transmembrane region" description="Helical" evidence="7">
    <location>
        <begin position="423"/>
        <end position="441"/>
    </location>
</feature>
<dbReference type="AlphaFoldDB" id="A0A1M7RMC9"/>
<dbReference type="EMBL" id="FRCS01000021">
    <property type="protein sequence ID" value="SHN47248.1"/>
    <property type="molecule type" value="Genomic_DNA"/>
</dbReference>
<keyword evidence="5 7" id="KW-0472">Membrane</keyword>
<dbReference type="PANTHER" id="PTHR30572:SF4">
    <property type="entry name" value="ABC TRANSPORTER PERMEASE YTRF"/>
    <property type="match status" value="1"/>
</dbReference>
<protein>
    <submittedName>
        <fullName evidence="9">Putative ABC transport system permease protein</fullName>
    </submittedName>
</protein>
<feature type="transmembrane region" description="Helical" evidence="7">
    <location>
        <begin position="501"/>
        <end position="520"/>
    </location>
</feature>
<feature type="domain" description="ABC3 transporter permease C-terminal" evidence="8">
    <location>
        <begin position="282"/>
        <end position="402"/>
    </location>
</feature>
<keyword evidence="10" id="KW-1185">Reference proteome</keyword>
<dbReference type="GO" id="GO:0022857">
    <property type="term" value="F:transmembrane transporter activity"/>
    <property type="evidence" value="ECO:0007669"/>
    <property type="project" value="TreeGrafter"/>
</dbReference>
<dbReference type="Proteomes" id="UP000184440">
    <property type="component" value="Unassembled WGS sequence"/>
</dbReference>
<feature type="transmembrane region" description="Helical" evidence="7">
    <location>
        <begin position="721"/>
        <end position="744"/>
    </location>
</feature>
<evidence type="ECO:0000256" key="5">
    <source>
        <dbReference type="ARBA" id="ARBA00023136"/>
    </source>
</evidence>
<feature type="transmembrane region" description="Helical" evidence="7">
    <location>
        <begin position="447"/>
        <end position="469"/>
    </location>
</feature>
<dbReference type="Pfam" id="PF02687">
    <property type="entry name" value="FtsX"/>
    <property type="match status" value="2"/>
</dbReference>
<evidence type="ECO:0000313" key="10">
    <source>
        <dbReference type="Proteomes" id="UP000184440"/>
    </source>
</evidence>
<dbReference type="PANTHER" id="PTHR30572">
    <property type="entry name" value="MEMBRANE COMPONENT OF TRANSPORTER-RELATED"/>
    <property type="match status" value="1"/>
</dbReference>
<reference evidence="9 10" key="1">
    <citation type="submission" date="2016-11" db="EMBL/GenBank/DDBJ databases">
        <authorList>
            <person name="Jaros S."/>
            <person name="Januszkiewicz K."/>
            <person name="Wedrychowicz H."/>
        </authorList>
    </citation>
    <scope>NUCLEOTIDE SEQUENCE [LARGE SCALE GENOMIC DNA]</scope>
    <source>
        <strain evidence="9 10">DSM 46144</strain>
    </source>
</reference>
<feature type="transmembrane region" description="Helical" evidence="7">
    <location>
        <begin position="770"/>
        <end position="794"/>
    </location>
</feature>
<dbReference type="OrthoDB" id="3223244at2"/>
<comment type="subcellular location">
    <subcellularLocation>
        <location evidence="1">Cell membrane</location>
        <topology evidence="1">Multi-pass membrane protein</topology>
    </subcellularLocation>
</comment>
<evidence type="ECO:0000256" key="4">
    <source>
        <dbReference type="ARBA" id="ARBA00022989"/>
    </source>
</evidence>
<comment type="similarity">
    <text evidence="6">Belongs to the ABC-4 integral membrane protein family.</text>
</comment>
<evidence type="ECO:0000259" key="8">
    <source>
        <dbReference type="Pfam" id="PF02687"/>
    </source>
</evidence>
<evidence type="ECO:0000256" key="3">
    <source>
        <dbReference type="ARBA" id="ARBA00022692"/>
    </source>
</evidence>
<feature type="domain" description="ABC3 transporter permease C-terminal" evidence="8">
    <location>
        <begin position="722"/>
        <end position="833"/>
    </location>
</feature>
<feature type="transmembrane region" description="Helical" evidence="7">
    <location>
        <begin position="373"/>
        <end position="391"/>
    </location>
</feature>
<evidence type="ECO:0000256" key="7">
    <source>
        <dbReference type="SAM" id="Phobius"/>
    </source>
</evidence>
<feature type="transmembrane region" description="Helical" evidence="7">
    <location>
        <begin position="279"/>
        <end position="303"/>
    </location>
</feature>
<dbReference type="GO" id="GO:0005886">
    <property type="term" value="C:plasma membrane"/>
    <property type="evidence" value="ECO:0007669"/>
    <property type="project" value="UniProtKB-SubCell"/>
</dbReference>
<dbReference type="InterPro" id="IPR050250">
    <property type="entry name" value="Macrolide_Exporter_MacB"/>
</dbReference>
<feature type="transmembrane region" description="Helical" evidence="7">
    <location>
        <begin position="332"/>
        <end position="353"/>
    </location>
</feature>
<evidence type="ECO:0000256" key="6">
    <source>
        <dbReference type="ARBA" id="ARBA00038076"/>
    </source>
</evidence>
<sequence length="837" mass="85838">MMRLAIGILRQHRGSYVGTFLAAVLATALLAGAGLLLSSVLTAKPPANRFAAAPIVVSGDREVSLTTTTRKEKEGKPDKVKTKTKTERLTGAGTLPADLRQRLAALPGVSKTIGDTAFPMVLSTEAGRPVRGAQDAPVIGHGWSSAALTPFTLREGRAPSTGDVVVDANLAAAGELSIGSTVRVTTRTGERTLRVVGIAAPSGRDSLAAQGAVFVADREVAAIAGTDLPTAIGIVPSPGADVLEAVRDAAGDAPVLTGDDRVRADLPGAMPDYIGPISIFGFTIGITAFAAVFVLTGTVALSVRQRLRELALLRTVGATPGQLRRLLGRESVVLGLIAAVPALPLGVVVAHVVAARFRTLDAVPAQFTVTTNVVVLLAAAAAGTLVTFVAARVASRRAVRIAPTQALSETAATPRGGNAVRGVLAVITAAGGVAVLTFVPLGGPFGMGMSFVSSALLLCAVAALGPLVVRPLTAVFGRLATLGGVTGRLAGTVTRVESRRVAAVAVPLALMFAINAPMLLNSSLLARITADEQRARFAAADAQVTAPTGLPLATAEALSRLSGVTGTAATVPTRVIVAKGGKPEDYVAQGLLTTGRDSVLDLDVRDGALAGDGTFAASRYLTELSGWHVGEDVELWLADGHQVTLRLAAVYERARGFGDLALPATLVAAHDPRGLVSTVSLRYSGEVPEQIRAQWPTLRITPSLDAARAADAQNQQGAWELMVVISLGFTAIAVVNTFAIAATARRREYTDLWLAGATTGQVQGMTAREAAITVGIGLCLGAAVTTIVVGAFSTAQDGIFRLVPDVSIYLGLLGGIAALGLAAGTLPTRLVLRTRTR</sequence>
<organism evidence="9 10">
    <name type="scientific">Cryptosporangium aurantiacum</name>
    <dbReference type="NCBI Taxonomy" id="134849"/>
    <lineage>
        <taxon>Bacteria</taxon>
        <taxon>Bacillati</taxon>
        <taxon>Actinomycetota</taxon>
        <taxon>Actinomycetes</taxon>
        <taxon>Cryptosporangiales</taxon>
        <taxon>Cryptosporangiaceae</taxon>
        <taxon>Cryptosporangium</taxon>
    </lineage>
</organism>
<dbReference type="InterPro" id="IPR003838">
    <property type="entry name" value="ABC3_permease_C"/>
</dbReference>
<keyword evidence="2" id="KW-1003">Cell membrane</keyword>
<gene>
    <name evidence="9" type="ORF">SAMN05443668_12196</name>
</gene>
<accession>A0A1M7RMC9</accession>
<name>A0A1M7RMC9_9ACTN</name>
<keyword evidence="4 7" id="KW-1133">Transmembrane helix</keyword>
<evidence type="ECO:0000313" key="9">
    <source>
        <dbReference type="EMBL" id="SHN47248.1"/>
    </source>
</evidence>
<feature type="transmembrane region" description="Helical" evidence="7">
    <location>
        <begin position="806"/>
        <end position="832"/>
    </location>
</feature>
<evidence type="ECO:0000256" key="2">
    <source>
        <dbReference type="ARBA" id="ARBA00022475"/>
    </source>
</evidence>
<dbReference type="STRING" id="134849.SAMN05443668_12196"/>
<evidence type="ECO:0000256" key="1">
    <source>
        <dbReference type="ARBA" id="ARBA00004651"/>
    </source>
</evidence>
<proteinExistence type="inferred from homology"/>
<keyword evidence="3 7" id="KW-0812">Transmembrane</keyword>